<comment type="caution">
    <text evidence="1">The sequence shown here is derived from an EMBL/GenBank/DDBJ whole genome shotgun (WGS) entry which is preliminary data.</text>
</comment>
<sequence>DFIRPLEIKTLNARIGLIEKKLAIFQQGGVVFAWFKPLNQIPAGFQEVTNLKGRTIFGYDPDQTEFNLIGKAGGNKNKALSINE</sequence>
<organism evidence="1 2">
    <name type="scientific">Flavobacterium geliluteum</name>
    <dbReference type="NCBI Taxonomy" id="2816120"/>
    <lineage>
        <taxon>Bacteria</taxon>
        <taxon>Pseudomonadati</taxon>
        <taxon>Bacteroidota</taxon>
        <taxon>Flavobacteriia</taxon>
        <taxon>Flavobacteriales</taxon>
        <taxon>Flavobacteriaceae</taxon>
        <taxon>Flavobacterium</taxon>
    </lineage>
</organism>
<reference evidence="1 2" key="1">
    <citation type="submission" date="2021-03" db="EMBL/GenBank/DDBJ databases">
        <title>Flavobacterium Flabelliformis Sp. Nov. And Flavobacterium Geliluteum Sp. Nov., Two Novel Multidrug Resistant Psychrophilic Species Isolated From Antarctica.</title>
        <authorList>
            <person name="Kralova S."/>
            <person name="Busse H.J."/>
            <person name="Bezdicek M."/>
            <person name="Nykrynova M."/>
            <person name="Kroupova E."/>
            <person name="Krsek D."/>
            <person name="Sedlacek I."/>
        </authorList>
    </citation>
    <scope>NUCLEOTIDE SEQUENCE [LARGE SCALE GENOMIC DNA]</scope>
    <source>
        <strain evidence="1 2">P7388</strain>
    </source>
</reference>
<proteinExistence type="predicted"/>
<gene>
    <name evidence="1" type="ORF">J3495_19090</name>
</gene>
<feature type="non-terminal residue" evidence="1">
    <location>
        <position position="1"/>
    </location>
</feature>
<name>A0A940XI28_9FLAO</name>
<evidence type="ECO:0000313" key="2">
    <source>
        <dbReference type="Proteomes" id="UP000675047"/>
    </source>
</evidence>
<dbReference type="AlphaFoldDB" id="A0A940XI28"/>
<evidence type="ECO:0000313" key="1">
    <source>
        <dbReference type="EMBL" id="MBP4140174.1"/>
    </source>
</evidence>
<protein>
    <submittedName>
        <fullName evidence="1">Uncharacterized protein</fullName>
    </submittedName>
</protein>
<dbReference type="EMBL" id="JAGFBV010000098">
    <property type="protein sequence ID" value="MBP4140174.1"/>
    <property type="molecule type" value="Genomic_DNA"/>
</dbReference>
<accession>A0A940XI28</accession>
<keyword evidence="2" id="KW-1185">Reference proteome</keyword>
<feature type="non-terminal residue" evidence="1">
    <location>
        <position position="84"/>
    </location>
</feature>
<dbReference type="Proteomes" id="UP000675047">
    <property type="component" value="Unassembled WGS sequence"/>
</dbReference>